<dbReference type="EMBL" id="LR797063">
    <property type="protein sequence ID" value="CAB4184852.1"/>
    <property type="molecule type" value="Genomic_DNA"/>
</dbReference>
<dbReference type="CDD" id="cd04496">
    <property type="entry name" value="SSB_OBF"/>
    <property type="match status" value="1"/>
</dbReference>
<dbReference type="InterPro" id="IPR000424">
    <property type="entry name" value="Primosome_PriB/ssb"/>
</dbReference>
<evidence type="ECO:0000256" key="2">
    <source>
        <dbReference type="PIRNR" id="PIRNR002070"/>
    </source>
</evidence>
<sequence length="151" mass="16918">MFNTITIFGNLVRDVEVKAIRDDLSVAKFSIAHSKGIKQKDGTWKNEATFIDCVYFSDKVKNLTKGTGVIITGHLKQENWVHAETGVNKSKLVIMVEDVLVASKITSFRNSDNESTTSKEFEQLEASKFNKINKMLQSIEMDVAPSSDLPF</sequence>
<dbReference type="GO" id="GO:0003697">
    <property type="term" value="F:single-stranded DNA binding"/>
    <property type="evidence" value="ECO:0007669"/>
    <property type="project" value="InterPro"/>
</dbReference>
<evidence type="ECO:0000313" key="4">
    <source>
        <dbReference type="EMBL" id="CAB4203845.1"/>
    </source>
</evidence>
<dbReference type="Pfam" id="PF00436">
    <property type="entry name" value="SSB"/>
    <property type="match status" value="1"/>
</dbReference>
<dbReference type="PIRSF" id="PIRSF002070">
    <property type="entry name" value="SSB"/>
    <property type="match status" value="1"/>
</dbReference>
<dbReference type="Gene3D" id="2.40.50.140">
    <property type="entry name" value="Nucleic acid-binding proteins"/>
    <property type="match status" value="1"/>
</dbReference>
<reference evidence="5" key="1">
    <citation type="submission" date="2020-05" db="EMBL/GenBank/DDBJ databases">
        <authorList>
            <person name="Chiriac C."/>
            <person name="Salcher M."/>
            <person name="Ghai R."/>
            <person name="Kavagutti S V."/>
        </authorList>
    </citation>
    <scope>NUCLEOTIDE SEQUENCE</scope>
</reference>
<gene>
    <name evidence="3" type="ORF">UFOVP1112_38</name>
    <name evidence="4" type="ORF">UFOVP1385_11</name>
    <name evidence="5" type="ORF">UFOVP1478_31</name>
</gene>
<evidence type="ECO:0000313" key="3">
    <source>
        <dbReference type="EMBL" id="CAB4184852.1"/>
    </source>
</evidence>
<dbReference type="PROSITE" id="PS50935">
    <property type="entry name" value="SSB"/>
    <property type="match status" value="1"/>
</dbReference>
<evidence type="ECO:0000256" key="1">
    <source>
        <dbReference type="ARBA" id="ARBA00023125"/>
    </source>
</evidence>
<organism evidence="5">
    <name type="scientific">uncultured Caudovirales phage</name>
    <dbReference type="NCBI Taxonomy" id="2100421"/>
    <lineage>
        <taxon>Viruses</taxon>
        <taxon>Duplodnaviria</taxon>
        <taxon>Heunggongvirae</taxon>
        <taxon>Uroviricota</taxon>
        <taxon>Caudoviricetes</taxon>
        <taxon>Peduoviridae</taxon>
        <taxon>Maltschvirus</taxon>
        <taxon>Maltschvirus maltsch</taxon>
    </lineage>
</organism>
<accession>A0A6J5SNE9</accession>
<dbReference type="InterPro" id="IPR011344">
    <property type="entry name" value="ssDNA-bd"/>
</dbReference>
<dbReference type="EMBL" id="LR797335">
    <property type="protein sequence ID" value="CAB4203845.1"/>
    <property type="molecule type" value="Genomic_DNA"/>
</dbReference>
<keyword evidence="1 2" id="KW-0238">DNA-binding</keyword>
<name>A0A6J5SNE9_9CAUD</name>
<protein>
    <recommendedName>
        <fullName evidence="2">Single-stranded DNA-binding protein</fullName>
    </recommendedName>
</protein>
<dbReference type="EMBL" id="LR797425">
    <property type="protein sequence ID" value="CAB4215487.1"/>
    <property type="molecule type" value="Genomic_DNA"/>
</dbReference>
<proteinExistence type="predicted"/>
<dbReference type="InterPro" id="IPR012340">
    <property type="entry name" value="NA-bd_OB-fold"/>
</dbReference>
<evidence type="ECO:0000313" key="5">
    <source>
        <dbReference type="EMBL" id="CAB4215487.1"/>
    </source>
</evidence>
<dbReference type="GO" id="GO:0006260">
    <property type="term" value="P:DNA replication"/>
    <property type="evidence" value="ECO:0007669"/>
    <property type="project" value="InterPro"/>
</dbReference>
<dbReference type="NCBIfam" id="TIGR00621">
    <property type="entry name" value="ssb"/>
    <property type="match status" value="1"/>
</dbReference>
<dbReference type="SUPFAM" id="SSF50249">
    <property type="entry name" value="Nucleic acid-binding proteins"/>
    <property type="match status" value="1"/>
</dbReference>